<feature type="transmembrane region" description="Helical" evidence="5">
    <location>
        <begin position="361"/>
        <end position="384"/>
    </location>
</feature>
<feature type="transmembrane region" description="Helical" evidence="5">
    <location>
        <begin position="161"/>
        <end position="183"/>
    </location>
</feature>
<feature type="transmembrane region" description="Helical" evidence="5">
    <location>
        <begin position="75"/>
        <end position="92"/>
    </location>
</feature>
<reference evidence="6" key="1">
    <citation type="submission" date="2023-08" db="EMBL/GenBank/DDBJ databases">
        <title>Black Yeasts Isolated from many extreme environments.</title>
        <authorList>
            <person name="Coleine C."/>
            <person name="Stajich J.E."/>
            <person name="Selbmann L."/>
        </authorList>
    </citation>
    <scope>NUCLEOTIDE SEQUENCE</scope>
    <source>
        <strain evidence="6">CCFEE 5810</strain>
    </source>
</reference>
<protein>
    <recommendedName>
        <fullName evidence="8">DUF895 domain membrane protein</fullName>
    </recommendedName>
</protein>
<evidence type="ECO:0000256" key="4">
    <source>
        <dbReference type="ARBA" id="ARBA00023136"/>
    </source>
</evidence>
<evidence type="ECO:0000256" key="5">
    <source>
        <dbReference type="SAM" id="Phobius"/>
    </source>
</evidence>
<evidence type="ECO:0000256" key="1">
    <source>
        <dbReference type="ARBA" id="ARBA00004141"/>
    </source>
</evidence>
<feature type="transmembrane region" description="Helical" evidence="5">
    <location>
        <begin position="195"/>
        <end position="215"/>
    </location>
</feature>
<dbReference type="AlphaFoldDB" id="A0AAN7WAK6"/>
<evidence type="ECO:0008006" key="8">
    <source>
        <dbReference type="Google" id="ProtNLM"/>
    </source>
</evidence>
<dbReference type="InterPro" id="IPR051617">
    <property type="entry name" value="UNC-93-like_regulator"/>
</dbReference>
<feature type="transmembrane region" description="Helical" evidence="5">
    <location>
        <begin position="286"/>
        <end position="307"/>
    </location>
</feature>
<dbReference type="Gene3D" id="1.20.1250.20">
    <property type="entry name" value="MFS general substrate transporter like domains"/>
    <property type="match status" value="1"/>
</dbReference>
<keyword evidence="2 5" id="KW-0812">Transmembrane</keyword>
<comment type="subcellular location">
    <subcellularLocation>
        <location evidence="1">Membrane</location>
        <topology evidence="1">Multi-pass membrane protein</topology>
    </subcellularLocation>
</comment>
<dbReference type="PANTHER" id="PTHR23294:SF19">
    <property type="entry name" value="DUF895 DOMAIN MEMBRANE PROTEIN-RELATED"/>
    <property type="match status" value="1"/>
</dbReference>
<dbReference type="EMBL" id="JAVRQU010000003">
    <property type="protein sequence ID" value="KAK5705124.1"/>
    <property type="molecule type" value="Genomic_DNA"/>
</dbReference>
<dbReference type="Pfam" id="PF05978">
    <property type="entry name" value="UNC-93"/>
    <property type="match status" value="1"/>
</dbReference>
<dbReference type="GO" id="GO:0016020">
    <property type="term" value="C:membrane"/>
    <property type="evidence" value="ECO:0007669"/>
    <property type="project" value="UniProtKB-SubCell"/>
</dbReference>
<feature type="transmembrane region" description="Helical" evidence="5">
    <location>
        <begin position="423"/>
        <end position="441"/>
    </location>
</feature>
<keyword evidence="3 5" id="KW-1133">Transmembrane helix</keyword>
<feature type="transmembrane region" description="Helical" evidence="5">
    <location>
        <begin position="36"/>
        <end position="55"/>
    </location>
</feature>
<dbReference type="PANTHER" id="PTHR23294">
    <property type="entry name" value="ET TRANSLATION PRODUCT-RELATED"/>
    <property type="match status" value="1"/>
</dbReference>
<dbReference type="SUPFAM" id="SSF103473">
    <property type="entry name" value="MFS general substrate transporter"/>
    <property type="match status" value="1"/>
</dbReference>
<evidence type="ECO:0000313" key="7">
    <source>
        <dbReference type="Proteomes" id="UP001310594"/>
    </source>
</evidence>
<gene>
    <name evidence="6" type="ORF">LTR97_002239</name>
</gene>
<accession>A0AAN7WAK6</accession>
<comment type="caution">
    <text evidence="6">The sequence shown here is derived from an EMBL/GenBank/DDBJ whole genome shotgun (WGS) entry which is preliminary data.</text>
</comment>
<keyword evidence="4 5" id="KW-0472">Membrane</keyword>
<sequence length="474" mass="51864">MAQAEPYLDKALTNTTVSEQVLSSTKHPVKWYRSTWYNAVVLGICNFCAPGIWGAMNSLGGGGEESPWLVDTANALTFCLMVLTCAFSGVFVKYIGIKWTLVLGAAGYCPYAAGLYCNNRYHTEWAVLLGAALCGLGAGLFWMAEAAVAMSYPEPHNQGKFLGLWLMFRVGGQVLGGAVNLGLNSEKNHAGAVSYSVYEVFIALQALAPFAGLLLTVPEKVQRTDGVKVMCGIPRDESVFTELAATARLFVSKGFVLIIPLIAQAVFSEAVFFTFQGLWFTIRARALASFLSGIVAMIAGNLLGLLLDSQKLSARMRSRSSFIIILGLQGAWWVWGCIIVTEYRRTQPLYDWIDMGFGRGFAWFLFMQFQMNYMYLYFVVGSLAKNDAEIVRMAGLLRGTESAAQAVSYGLCSIKVMGEVGTIYLNFGLWAVSIIPAWFVVKEIGVTIGRVRDVKDVDTSSNEVGEQKVSGERQ</sequence>
<feature type="transmembrane region" description="Helical" evidence="5">
    <location>
        <begin position="99"/>
        <end position="116"/>
    </location>
</feature>
<proteinExistence type="predicted"/>
<evidence type="ECO:0000256" key="2">
    <source>
        <dbReference type="ARBA" id="ARBA00022692"/>
    </source>
</evidence>
<evidence type="ECO:0000256" key="3">
    <source>
        <dbReference type="ARBA" id="ARBA00022989"/>
    </source>
</evidence>
<dbReference type="Proteomes" id="UP001310594">
    <property type="component" value="Unassembled WGS sequence"/>
</dbReference>
<organism evidence="6 7">
    <name type="scientific">Elasticomyces elasticus</name>
    <dbReference type="NCBI Taxonomy" id="574655"/>
    <lineage>
        <taxon>Eukaryota</taxon>
        <taxon>Fungi</taxon>
        <taxon>Dikarya</taxon>
        <taxon>Ascomycota</taxon>
        <taxon>Pezizomycotina</taxon>
        <taxon>Dothideomycetes</taxon>
        <taxon>Dothideomycetidae</taxon>
        <taxon>Mycosphaerellales</taxon>
        <taxon>Teratosphaeriaceae</taxon>
        <taxon>Elasticomyces</taxon>
    </lineage>
</organism>
<feature type="transmembrane region" description="Helical" evidence="5">
    <location>
        <begin position="319"/>
        <end position="341"/>
    </location>
</feature>
<evidence type="ECO:0000313" key="6">
    <source>
        <dbReference type="EMBL" id="KAK5705124.1"/>
    </source>
</evidence>
<dbReference type="InterPro" id="IPR036259">
    <property type="entry name" value="MFS_trans_sf"/>
</dbReference>
<dbReference type="InterPro" id="IPR010291">
    <property type="entry name" value="Ion_channel_UNC-93"/>
</dbReference>
<feature type="transmembrane region" description="Helical" evidence="5">
    <location>
        <begin position="255"/>
        <end position="280"/>
    </location>
</feature>
<name>A0AAN7WAK6_9PEZI</name>
<feature type="transmembrane region" description="Helical" evidence="5">
    <location>
        <begin position="128"/>
        <end position="149"/>
    </location>
</feature>